<evidence type="ECO:0000256" key="6">
    <source>
        <dbReference type="ARBA" id="ARBA00023140"/>
    </source>
</evidence>
<evidence type="ECO:0000256" key="2">
    <source>
        <dbReference type="ARBA" id="ARBA00022152"/>
    </source>
</evidence>
<sequence length="1150" mass="126958">MLDYFCSLQITRNKLFCTRTMIASVNCDNLGSNNSKGTRSHSAQGLASSVSSSAMKIPLPPRPWITDAEDDSSDEMDSVIIKDESLIAMERTRMRSRYRHHKQRQVNVPIGIFWDIENCQIPRGCSAIELVAAIRAKFVRDGRREADFVVVCDVRKETTTRLLELNDAQVSLIHVCRTQKNASDDKLRQCMRRFGDLHSSPAAILLISGDIDFAADLTDFRYRKNMEVILVHKQNTSAALIACASSHYCFDEIASTLPRKVSKSEEETPTCEVEVLNLPIHQPAELVSIRLRHLAKKCGGKVVSVTAPTAVLKFSTPDHASRALMRMDGEDVYGRKISTRYARSAVPPAYSSDEGYSTAPASYQAPAFVPPPAKVCSSPQEMASFNTPCISKEWAMALKQLPAPTPPPHDFCSVNLDQSGCSSSNSGEGRNGDNSASRAVSPWNSSASFSEHSESEESTAELTVSNLPPYDATILQEMLTQLFNLYVQTVRVTVWAAGEGPLATVVLRSEWDARLAIARIHKRRLDNQWTGRRLELSLGKPSPAPNLDVLRARLRAILLDQKNHTLPLLRLRDAYASRHCCALTTSDIAKLKDTVVIHEGFGRMVQLVDLTPVSSSEMEEAPWKCHIHASMSTGQEDGSRILQPVYMEISTLAKNVHILLESHGGILPLLRLIPAFHHHFGRQCRVADYGFTKLPDLLAALGNAIVVLGSGSSRIITISAAAQSRRWTSDLVKVLKGQPGRAVQLHELPQLYHAVTGRPFSPVDYGVCTIAELMQRVNPQAVTVAADGTISLPRRLPTPEERARTREFAMQAVELLRHTANLRMEFSRFVPAYHAHFGRQLRVAHYGCVKLLELFELIPEAVAVSGAGAAERSVRLRGGVARALLARRLRALPALPLRDLPLHYAHHYGAPPQPDMLEADTLEGLVYAAGGCIENNVVVAPGGSPAWAGCLLTACAVLCGDRSVARGSTLEYFTAAYRRLRGAEPELRRLIAAGVITLSEQRLNVSPEWRVVWRLAQLLTDRATPASPEEIFIEFARRYEPVFPGVDPSAEGVADFLRHYMEIFTETETGRWTLCPGVVVPRCRELIPGPAHEDYSVHDTPPGQKGSRVFESPKNNIWCSPPASALPTPTAFLNLENRRRIRLAAHFEGP</sequence>
<dbReference type="GO" id="GO:0010468">
    <property type="term" value="P:regulation of gene expression"/>
    <property type="evidence" value="ECO:0007669"/>
    <property type="project" value="InterPro"/>
</dbReference>
<dbReference type="Gene3D" id="3.30.70.330">
    <property type="match status" value="1"/>
</dbReference>
<evidence type="ECO:0000256" key="7">
    <source>
        <dbReference type="ARBA" id="ARBA00023254"/>
    </source>
</evidence>
<dbReference type="Gene3D" id="3.30.420.610">
    <property type="entry name" value="LOTUS domain-like"/>
    <property type="match status" value="3"/>
</dbReference>
<protein>
    <recommendedName>
        <fullName evidence="2">Meiosis regulator and mRNA stability factor 1</fullName>
    </recommendedName>
    <alternativeName>
        <fullName evidence="8">Limkain-b1</fullName>
    </alternativeName>
</protein>
<dbReference type="AlphaFoldDB" id="A0A922SD94"/>
<accession>A0A922SD94</accession>
<keyword evidence="7" id="KW-0469">Meiosis</keyword>
<evidence type="ECO:0000259" key="12">
    <source>
        <dbReference type="PROSITE" id="PS51644"/>
    </source>
</evidence>
<evidence type="ECO:0000259" key="11">
    <source>
        <dbReference type="PROSITE" id="PS50102"/>
    </source>
</evidence>
<keyword evidence="5" id="KW-0221">Differentiation</keyword>
<dbReference type="GO" id="GO:0048477">
    <property type="term" value="P:oogenesis"/>
    <property type="evidence" value="ECO:0007669"/>
    <property type="project" value="UniProtKB-KW"/>
</dbReference>
<evidence type="ECO:0000256" key="10">
    <source>
        <dbReference type="SAM" id="MobiDB-lite"/>
    </source>
</evidence>
<evidence type="ECO:0000256" key="9">
    <source>
        <dbReference type="PROSITE-ProRule" id="PRU00176"/>
    </source>
</evidence>
<organism evidence="13 14">
    <name type="scientific">Spodoptera exigua</name>
    <name type="common">Beet armyworm</name>
    <name type="synonym">Noctua fulgens</name>
    <dbReference type="NCBI Taxonomy" id="7107"/>
    <lineage>
        <taxon>Eukaryota</taxon>
        <taxon>Metazoa</taxon>
        <taxon>Ecdysozoa</taxon>
        <taxon>Arthropoda</taxon>
        <taxon>Hexapoda</taxon>
        <taxon>Insecta</taxon>
        <taxon>Pterygota</taxon>
        <taxon>Neoptera</taxon>
        <taxon>Endopterygota</taxon>
        <taxon>Lepidoptera</taxon>
        <taxon>Glossata</taxon>
        <taxon>Ditrysia</taxon>
        <taxon>Noctuoidea</taxon>
        <taxon>Noctuidae</taxon>
        <taxon>Amphipyrinae</taxon>
        <taxon>Spodoptera</taxon>
    </lineage>
</organism>
<feature type="region of interest" description="Disordered" evidence="10">
    <location>
        <begin position="51"/>
        <end position="73"/>
    </location>
</feature>
<feature type="region of interest" description="Disordered" evidence="10">
    <location>
        <begin position="422"/>
        <end position="463"/>
    </location>
</feature>
<keyword evidence="3" id="KW-0677">Repeat</keyword>
<dbReference type="InterPro" id="IPR012677">
    <property type="entry name" value="Nucleotide-bd_a/b_plait_sf"/>
</dbReference>
<keyword evidence="6" id="KW-0576">Peroxisome</keyword>
<dbReference type="GO" id="GO:0051321">
    <property type="term" value="P:meiotic cell cycle"/>
    <property type="evidence" value="ECO:0007669"/>
    <property type="project" value="UniProtKB-KW"/>
</dbReference>
<dbReference type="Proteomes" id="UP000814243">
    <property type="component" value="Unassembled WGS sequence"/>
</dbReference>
<dbReference type="SUPFAM" id="SSF54928">
    <property type="entry name" value="RNA-binding domain, RBD"/>
    <property type="match status" value="1"/>
</dbReference>
<dbReference type="PROSITE" id="PS51644">
    <property type="entry name" value="HTH_OST"/>
    <property type="match status" value="3"/>
</dbReference>
<dbReference type="PROSITE" id="PS50102">
    <property type="entry name" value="RRM"/>
    <property type="match status" value="1"/>
</dbReference>
<reference evidence="13" key="1">
    <citation type="journal article" date="2021" name="G3 (Bethesda)">
        <title>Genome and transcriptome analysis of the beet armyworm Spodoptera exigua reveals targets for pest control. .</title>
        <authorList>
            <person name="Simon S."/>
            <person name="Breeschoten T."/>
            <person name="Jansen H.J."/>
            <person name="Dirks R.P."/>
            <person name="Schranz M.E."/>
            <person name="Ros V.I.D."/>
        </authorList>
    </citation>
    <scope>NUCLEOTIDE SEQUENCE</scope>
    <source>
        <strain evidence="13">TB_SE_WUR_2020</strain>
    </source>
</reference>
<dbReference type="InterPro" id="IPR025605">
    <property type="entry name" value="OST-HTH/LOTUS_dom"/>
</dbReference>
<evidence type="ECO:0000256" key="5">
    <source>
        <dbReference type="ARBA" id="ARBA00022943"/>
    </source>
</evidence>
<feature type="domain" description="RRM" evidence="11">
    <location>
        <begin position="271"/>
        <end position="344"/>
    </location>
</feature>
<dbReference type="InterPro" id="IPR035979">
    <property type="entry name" value="RBD_domain_sf"/>
</dbReference>
<feature type="domain" description="HTH OST-type" evidence="12">
    <location>
        <begin position="804"/>
        <end position="878"/>
    </location>
</feature>
<dbReference type="GO" id="GO:1905762">
    <property type="term" value="F:CCR4-NOT complex binding"/>
    <property type="evidence" value="ECO:0007669"/>
    <property type="project" value="TreeGrafter"/>
</dbReference>
<evidence type="ECO:0000256" key="1">
    <source>
        <dbReference type="ARBA" id="ARBA00004275"/>
    </source>
</evidence>
<feature type="domain" description="HTH OST-type" evidence="12">
    <location>
        <begin position="648"/>
        <end position="722"/>
    </location>
</feature>
<dbReference type="InterPro" id="IPR024768">
    <property type="entry name" value="Marf1"/>
</dbReference>
<evidence type="ECO:0000313" key="13">
    <source>
        <dbReference type="EMBL" id="KAH9633440.1"/>
    </source>
</evidence>
<gene>
    <name evidence="13" type="ORF">HF086_004154</name>
</gene>
<keyword evidence="4 9" id="KW-0694">RNA-binding</keyword>
<comment type="caution">
    <text evidence="13">The sequence shown here is derived from an EMBL/GenBank/DDBJ whole genome shotgun (WGS) entry which is preliminary data.</text>
</comment>
<dbReference type="Pfam" id="PF11608">
    <property type="entry name" value="RRM_MARF1"/>
    <property type="match status" value="1"/>
</dbReference>
<dbReference type="GO" id="GO:0004540">
    <property type="term" value="F:RNA nuclease activity"/>
    <property type="evidence" value="ECO:0007669"/>
    <property type="project" value="InterPro"/>
</dbReference>
<dbReference type="CDD" id="cd10910">
    <property type="entry name" value="PIN_limkain_b1_N_like"/>
    <property type="match status" value="1"/>
</dbReference>
<comment type="subcellular location">
    <subcellularLocation>
        <location evidence="1">Peroxisome</location>
    </subcellularLocation>
</comment>
<keyword evidence="5" id="KW-0896">Oogenesis</keyword>
<evidence type="ECO:0000313" key="14">
    <source>
        <dbReference type="Proteomes" id="UP000814243"/>
    </source>
</evidence>
<dbReference type="InterPro" id="IPR041966">
    <property type="entry name" value="LOTUS-like"/>
</dbReference>
<dbReference type="InterPro" id="IPR034189">
    <property type="entry name" value="MARF1_RRM1"/>
</dbReference>
<dbReference type="PANTHER" id="PTHR14379:SF3">
    <property type="entry name" value="MEIOSIS REGULATOR AND MRNA STABILITY FACTOR 1"/>
    <property type="match status" value="1"/>
</dbReference>
<evidence type="ECO:0000256" key="4">
    <source>
        <dbReference type="ARBA" id="ARBA00022884"/>
    </source>
</evidence>
<dbReference type="InterPro" id="IPR000504">
    <property type="entry name" value="RRM_dom"/>
</dbReference>
<proteinExistence type="predicted"/>
<evidence type="ECO:0000256" key="3">
    <source>
        <dbReference type="ARBA" id="ARBA00022737"/>
    </source>
</evidence>
<dbReference type="Pfam" id="PF01936">
    <property type="entry name" value="NYN"/>
    <property type="match status" value="1"/>
</dbReference>
<dbReference type="GO" id="GO:0003723">
    <property type="term" value="F:RNA binding"/>
    <property type="evidence" value="ECO:0007669"/>
    <property type="project" value="UniProtKB-UniRule"/>
</dbReference>
<feature type="domain" description="HTH OST-type" evidence="12">
    <location>
        <begin position="723"/>
        <end position="798"/>
    </location>
</feature>
<dbReference type="Pfam" id="PF12872">
    <property type="entry name" value="OST-HTH"/>
    <property type="match status" value="3"/>
</dbReference>
<dbReference type="InterPro" id="IPR021139">
    <property type="entry name" value="NYN"/>
</dbReference>
<feature type="compositionally biased region" description="Polar residues" evidence="10">
    <location>
        <begin position="422"/>
        <end position="444"/>
    </location>
</feature>
<dbReference type="PANTHER" id="PTHR14379">
    <property type="entry name" value="LIMKAIN B LKAP"/>
    <property type="match status" value="1"/>
</dbReference>
<evidence type="ECO:0000256" key="8">
    <source>
        <dbReference type="ARBA" id="ARBA00030116"/>
    </source>
</evidence>
<dbReference type="GO" id="GO:0005777">
    <property type="term" value="C:peroxisome"/>
    <property type="evidence" value="ECO:0007669"/>
    <property type="project" value="UniProtKB-SubCell"/>
</dbReference>
<dbReference type="EMBL" id="JACEFF010000655">
    <property type="protein sequence ID" value="KAH9633440.1"/>
    <property type="molecule type" value="Genomic_DNA"/>
</dbReference>
<name>A0A922SD94_SPOEX</name>